<dbReference type="CDD" id="cd01189">
    <property type="entry name" value="INT_ICEBs1_C_like"/>
    <property type="match status" value="1"/>
</dbReference>
<dbReference type="GO" id="GO:0015074">
    <property type="term" value="P:DNA integration"/>
    <property type="evidence" value="ECO:0007669"/>
    <property type="project" value="InterPro"/>
</dbReference>
<dbReference type="Gene3D" id="1.10.443.10">
    <property type="entry name" value="Intergrase catalytic core"/>
    <property type="match status" value="1"/>
</dbReference>
<keyword evidence="2" id="KW-0238">DNA-binding</keyword>
<dbReference type="RefSeq" id="WP_000291922.1">
    <property type="nucleotide sequence ID" value="NZ_AP026920.1"/>
</dbReference>
<gene>
    <name evidence="5" type="primary">Integrase</name>
</gene>
<organism evidence="5">
    <name type="scientific">Streptococcus pneumoniae</name>
    <dbReference type="NCBI Taxonomy" id="1313"/>
    <lineage>
        <taxon>Bacteria</taxon>
        <taxon>Bacillati</taxon>
        <taxon>Bacillota</taxon>
        <taxon>Bacilli</taxon>
        <taxon>Lactobacillales</taxon>
        <taxon>Streptococcaceae</taxon>
        <taxon>Streptococcus</taxon>
    </lineage>
</organism>
<dbReference type="InterPro" id="IPR011010">
    <property type="entry name" value="DNA_brk_join_enz"/>
</dbReference>
<reference evidence="10" key="3">
    <citation type="submission" date="2014-06" db="EMBL/GenBank/DDBJ databases">
        <title>Parallel evolution of resistance and vaccine escape in the PMEN14 pneumococcal lineage.</title>
        <authorList>
            <person name="Croucher N.J."/>
            <person name="Chewapreecha C."/>
            <person name="Hanage W.P."/>
            <person name="Harris S.R."/>
            <person name="McGee L."/>
            <person name="Van der Linden M."/>
            <person name="Song J.H."/>
            <person name="Ko K.S."/>
            <person name="De Lencastre H."/>
            <person name="Turner C."/>
            <person name="Sa-Leao R."/>
            <person name="Klugman K.P."/>
            <person name="Parkhill J."/>
            <person name="Turner P."/>
            <person name="Bentley S.D."/>
        </authorList>
    </citation>
    <scope>NUCLEOTIDE SEQUENCE</scope>
    <source>
        <strain evidence="10">PT814</strain>
    </source>
</reference>
<dbReference type="InterPro" id="IPR013762">
    <property type="entry name" value="Integrase-like_cat_sf"/>
</dbReference>
<dbReference type="EMBL" id="HG799499">
    <property type="protein sequence ID" value="CDL74174.1"/>
    <property type="molecule type" value="Genomic_DNA"/>
</dbReference>
<dbReference type="EMBL" id="HG799493">
    <property type="protein sequence ID" value="CDL73890.1"/>
    <property type="molecule type" value="Genomic_DNA"/>
</dbReference>
<evidence type="ECO:0000256" key="1">
    <source>
        <dbReference type="ARBA" id="ARBA00008857"/>
    </source>
</evidence>
<dbReference type="InterPro" id="IPR002104">
    <property type="entry name" value="Integrase_catalytic"/>
</dbReference>
<comment type="similarity">
    <text evidence="1">Belongs to the 'phage' integrase family.</text>
</comment>
<keyword evidence="3" id="KW-0233">DNA recombination</keyword>
<dbReference type="EMBL" id="HG799491">
    <property type="protein sequence ID" value="CDL73765.1"/>
    <property type="molecule type" value="Genomic_DNA"/>
</dbReference>
<evidence type="ECO:0000259" key="4">
    <source>
        <dbReference type="PROSITE" id="PS51898"/>
    </source>
</evidence>
<dbReference type="Pfam" id="PF00589">
    <property type="entry name" value="Phage_integrase"/>
    <property type="match status" value="1"/>
</dbReference>
<dbReference type="PANTHER" id="PTHR30349:SF64">
    <property type="entry name" value="PROPHAGE INTEGRASE INTD-RELATED"/>
    <property type="match status" value="1"/>
</dbReference>
<dbReference type="AlphaFoldDB" id="A0A060QR60"/>
<feature type="domain" description="Tyr recombinase" evidence="4">
    <location>
        <begin position="184"/>
        <end position="402"/>
    </location>
</feature>
<dbReference type="InterPro" id="IPR050090">
    <property type="entry name" value="Tyrosine_recombinase_XerCD"/>
</dbReference>
<dbReference type="EMBL" id="HG799494">
    <property type="protein sequence ID" value="CDL74703.1"/>
    <property type="molecule type" value="Genomic_DNA"/>
</dbReference>
<reference evidence="5" key="1">
    <citation type="submission" date="2013-12" db="EMBL/GenBank/DDBJ databases">
        <authorList>
            <person name="Croucher N."/>
        </authorList>
    </citation>
    <scope>NUCLEOTIDE SEQUENCE</scope>
    <source>
        <strain evidence="5">22664</strain>
        <strain evidence="11">9611+04103</strain>
        <strain evidence="7">DC1738</strain>
        <strain evidence="8">DCC1524</strain>
        <strain evidence="6">DCC1902</strain>
        <strain evidence="9">IC161</strain>
        <strain evidence="10">PT814</strain>
    </source>
</reference>
<evidence type="ECO:0000313" key="9">
    <source>
        <dbReference type="EMBL" id="CDL74174.1"/>
    </source>
</evidence>
<evidence type="ECO:0000313" key="6">
    <source>
        <dbReference type="EMBL" id="CDL73765.1"/>
    </source>
</evidence>
<evidence type="ECO:0000313" key="11">
    <source>
        <dbReference type="EMBL" id="CDL74703.1"/>
    </source>
</evidence>
<evidence type="ECO:0000313" key="10">
    <source>
        <dbReference type="EMBL" id="CDL74212.1"/>
    </source>
</evidence>
<dbReference type="PROSITE" id="PS51898">
    <property type="entry name" value="TYR_RECOMBINASE"/>
    <property type="match status" value="1"/>
</dbReference>
<reference evidence="5" key="2">
    <citation type="journal article" date="2014" name="BMC Biol.">
        <title>Variable recombination dynamics during the emergence, transmission and 'disarming' of a multidrug-resistant pneumococcal clone.</title>
        <authorList>
            <person name="Croucher N.J."/>
            <person name="Hanage W.P."/>
            <person name="Harris S.R."/>
            <person name="McGee L."/>
            <person name="van der Linden M."/>
            <person name="de Lencastre H."/>
            <person name="Sa-Leao R."/>
            <person name="Song J.H."/>
            <person name="Ko K.S."/>
            <person name="Beall B."/>
            <person name="Klugman K.P."/>
            <person name="Parkhill J."/>
            <person name="Tomasz A."/>
            <person name="Kristinsson K.G."/>
            <person name="Bentley S.D."/>
        </authorList>
    </citation>
    <scope>NUCLEOTIDE SEQUENCE</scope>
    <source>
        <strain evidence="5">22664</strain>
        <strain evidence="7">DC1738</strain>
        <strain evidence="8">DCC1524</strain>
        <strain evidence="6">DCC1902</strain>
    </source>
</reference>
<dbReference type="SUPFAM" id="SSF56349">
    <property type="entry name" value="DNA breaking-rejoining enzymes"/>
    <property type="match status" value="1"/>
</dbReference>
<evidence type="ECO:0000313" key="7">
    <source>
        <dbReference type="EMBL" id="CDL73830.1"/>
    </source>
</evidence>
<dbReference type="GO" id="GO:0006310">
    <property type="term" value="P:DNA recombination"/>
    <property type="evidence" value="ECO:0007669"/>
    <property type="project" value="UniProtKB-KW"/>
</dbReference>
<dbReference type="Gene3D" id="1.10.150.130">
    <property type="match status" value="1"/>
</dbReference>
<evidence type="ECO:0000256" key="2">
    <source>
        <dbReference type="ARBA" id="ARBA00023125"/>
    </source>
</evidence>
<sequence>MYYVTKTNSKGQPLYQVVEKYKDPLTGKWKSVTVSYTKNTSRARKQAEREVLDKIDRLTTSFESQYSPELITTFGELKENWFQTWCVSVKPQTIQRELLVMKRLGKIIGDDFLLDRITPLLMKNSLNKYLEMYDASPSTMTHIKSTCNKIFNHGVLYNVIKFSPMTAVKLDISLEKRRKAKERHDSKFLEIHELHAFFDVLRQCRNANYYDLAIVLLLTGIRISEAAFLPSDIDFEKGILHIDKALQYHCLKVKQFHFDTTKTLNSIREVALPEAASEAIKRTIQRNKEFDDYMKKHPCPAFTHSESVFRTEYGSPITSSTFRQILKRIEGKLLTNCLSDYGFKWVKHVTPHSFRHMHISYLQSNEMHIAVKDIMTRVGHANFETTMGYTHNINRSQENTVKALNQFVENHNFHFEELKSYTCKYSRMIEKFIETSDNSNKVELSVDEFKDLLHLSPRYSPKNIVSNLLLKIKKDIVKYHPQFDIKIVKSSENQIRGFSIAW</sequence>
<reference evidence="9" key="4">
    <citation type="submission" date="2014-12" db="EMBL/GenBank/DDBJ databases">
        <title>Resistance and transmission dynamics of an outbreak of multidrug-resistant pneumococci imported into Iceland.</title>
        <authorList>
            <person name="Croucher N.J."/>
            <person name="Hanage W.P."/>
            <person name="Harris S.R."/>
            <person name="McGee L."/>
            <person name="Van der Linden M."/>
            <person name="De Lencastre H."/>
            <person name="Sa-Leao R."/>
            <person name="Song J.H."/>
            <person name="Ko K.S."/>
            <person name="Klugman K.P."/>
            <person name="Parkhill J."/>
            <person name="Tomasz A."/>
            <person name="Kristinsson K.G."/>
            <person name="Bentley S.D."/>
        </authorList>
    </citation>
    <scope>NUCLEOTIDE SEQUENCE</scope>
    <source>
        <strain evidence="11">9611+04103</strain>
        <strain evidence="9">IC161</strain>
    </source>
</reference>
<proteinExistence type="inferred from homology"/>
<accession>A0A060QR60</accession>
<dbReference type="EMBL" id="HG799492">
    <property type="protein sequence ID" value="CDL73830.1"/>
    <property type="molecule type" value="Genomic_DNA"/>
</dbReference>
<protein>
    <submittedName>
        <fullName evidence="5">Integrase</fullName>
    </submittedName>
</protein>
<evidence type="ECO:0000313" key="8">
    <source>
        <dbReference type="EMBL" id="CDL73890.1"/>
    </source>
</evidence>
<dbReference type="PANTHER" id="PTHR30349">
    <property type="entry name" value="PHAGE INTEGRASE-RELATED"/>
    <property type="match status" value="1"/>
</dbReference>
<evidence type="ECO:0000313" key="5">
    <source>
        <dbReference type="EMBL" id="CDL73648.1"/>
    </source>
</evidence>
<dbReference type="EMBL" id="HG799489">
    <property type="protein sequence ID" value="CDL73648.1"/>
    <property type="molecule type" value="Genomic_DNA"/>
</dbReference>
<name>A0A060QR60_STREE</name>
<dbReference type="GO" id="GO:0003677">
    <property type="term" value="F:DNA binding"/>
    <property type="evidence" value="ECO:0007669"/>
    <property type="project" value="UniProtKB-KW"/>
</dbReference>
<evidence type="ECO:0000256" key="3">
    <source>
        <dbReference type="ARBA" id="ARBA00023172"/>
    </source>
</evidence>
<dbReference type="EMBL" id="HG799502">
    <property type="protein sequence ID" value="CDL74212.1"/>
    <property type="molecule type" value="Genomic_DNA"/>
</dbReference>
<dbReference type="InterPro" id="IPR010998">
    <property type="entry name" value="Integrase_recombinase_N"/>
</dbReference>